<protein>
    <submittedName>
        <fullName evidence="2">Uncharacterized protein</fullName>
    </submittedName>
</protein>
<proteinExistence type="predicted"/>
<feature type="chain" id="PRO_5012723554" evidence="1">
    <location>
        <begin position="16"/>
        <end position="123"/>
    </location>
</feature>
<gene>
    <name evidence="2" type="ORF">AM588_10010027</name>
</gene>
<sequence>MLLSAIFCIAGILHAANKVNESREYHLDLKERIGKFESSITESHKKVLKLEKDYAIWSEYVRKLTEEDEANALTQLQALHVEVQKWQRDMHEDLVQFRQALSVDSIEQAFANLRVNSTKQIGD</sequence>
<accession>A0A0W8DQ62</accession>
<evidence type="ECO:0000313" key="2">
    <source>
        <dbReference type="EMBL" id="KUF98515.1"/>
    </source>
</evidence>
<comment type="caution">
    <text evidence="2">The sequence shown here is derived from an EMBL/GenBank/DDBJ whole genome shotgun (WGS) entry which is preliminary data.</text>
</comment>
<evidence type="ECO:0000313" key="3">
    <source>
        <dbReference type="Proteomes" id="UP000054636"/>
    </source>
</evidence>
<dbReference type="EMBL" id="LNFP01000066">
    <property type="protein sequence ID" value="KUF98515.1"/>
    <property type="molecule type" value="Genomic_DNA"/>
</dbReference>
<dbReference type="AlphaFoldDB" id="A0A0W8DQ62"/>
<dbReference type="Gene3D" id="1.20.1440.270">
    <property type="match status" value="1"/>
</dbReference>
<feature type="signal peptide" evidence="1">
    <location>
        <begin position="1"/>
        <end position="15"/>
    </location>
</feature>
<evidence type="ECO:0000256" key="1">
    <source>
        <dbReference type="SAM" id="SignalP"/>
    </source>
</evidence>
<name>A0A0W8DQ62_PHYNI</name>
<organism evidence="2 3">
    <name type="scientific">Phytophthora nicotianae</name>
    <name type="common">Potato buckeye rot agent</name>
    <name type="synonym">Phytophthora parasitica</name>
    <dbReference type="NCBI Taxonomy" id="4792"/>
    <lineage>
        <taxon>Eukaryota</taxon>
        <taxon>Sar</taxon>
        <taxon>Stramenopiles</taxon>
        <taxon>Oomycota</taxon>
        <taxon>Peronosporomycetes</taxon>
        <taxon>Peronosporales</taxon>
        <taxon>Peronosporaceae</taxon>
        <taxon>Phytophthora</taxon>
    </lineage>
</organism>
<reference evidence="2 3" key="1">
    <citation type="submission" date="2015-11" db="EMBL/GenBank/DDBJ databases">
        <title>Genomes and virulence difference between two physiological races of Phytophthora nicotianae.</title>
        <authorList>
            <person name="Liu H."/>
            <person name="Ma X."/>
            <person name="Yu H."/>
            <person name="Fang D."/>
            <person name="Li Y."/>
            <person name="Wang X."/>
            <person name="Wang W."/>
            <person name="Dong Y."/>
            <person name="Xiao B."/>
        </authorList>
    </citation>
    <scope>NUCLEOTIDE SEQUENCE [LARGE SCALE GENOMIC DNA]</scope>
    <source>
        <strain evidence="3">race 1</strain>
    </source>
</reference>
<dbReference type="Proteomes" id="UP000054636">
    <property type="component" value="Unassembled WGS sequence"/>
</dbReference>
<keyword evidence="1" id="KW-0732">Signal</keyword>